<dbReference type="OrthoDB" id="4366187at2759"/>
<sequence length="216" mass="24645">MAELTTTNKSKTNDVATNADKTPADIWLPPQLRRTINDLKSAIDSVISVQSISRFLDFFSDLNEQTPDVQSALQGVARYARRQEDRAARKIKKAQEAVGDLSDKDRYDLQRFYAEDLVIYLGINIPFNLETGLSEDFRHAQITIFDFEHWHRALVRVRGIQAHITDVFSGLHCIQELRCMNAAEEAELLLQRANAEGKLNPQFWELDQEEQVLAVG</sequence>
<dbReference type="EMBL" id="JAPQKL010000007">
    <property type="protein sequence ID" value="KAJ5121365.1"/>
    <property type="molecule type" value="Genomic_DNA"/>
</dbReference>
<name>A0A9W9GJ29_9EURO</name>
<gene>
    <name evidence="1" type="ORF">N7515_009326</name>
</gene>
<reference evidence="1" key="1">
    <citation type="submission" date="2022-11" db="EMBL/GenBank/DDBJ databases">
        <authorList>
            <person name="Petersen C."/>
        </authorList>
    </citation>
    <scope>NUCLEOTIDE SEQUENCE</scope>
    <source>
        <strain evidence="1">IBT 22155</strain>
    </source>
</reference>
<dbReference type="GeneID" id="81409240"/>
<dbReference type="RefSeq" id="XP_056517869.1">
    <property type="nucleotide sequence ID" value="XM_056670070.1"/>
</dbReference>
<reference evidence="1" key="2">
    <citation type="journal article" date="2023" name="IMA Fungus">
        <title>Comparative genomic study of the Penicillium genus elucidates a diverse pangenome and 15 lateral gene transfer events.</title>
        <authorList>
            <person name="Petersen C."/>
            <person name="Sorensen T."/>
            <person name="Nielsen M.R."/>
            <person name="Sondergaard T.E."/>
            <person name="Sorensen J.L."/>
            <person name="Fitzpatrick D.A."/>
            <person name="Frisvad J.C."/>
            <person name="Nielsen K.L."/>
        </authorList>
    </citation>
    <scope>NUCLEOTIDE SEQUENCE</scope>
    <source>
        <strain evidence="1">IBT 22155</strain>
    </source>
</reference>
<dbReference type="AlphaFoldDB" id="A0A9W9GJ29"/>
<dbReference type="Proteomes" id="UP001149079">
    <property type="component" value="Unassembled WGS sequence"/>
</dbReference>
<protein>
    <submittedName>
        <fullName evidence="1">Uncharacterized protein</fullName>
    </submittedName>
</protein>
<comment type="caution">
    <text evidence="1">The sequence shown here is derived from an EMBL/GenBank/DDBJ whole genome shotgun (WGS) entry which is preliminary data.</text>
</comment>
<proteinExistence type="predicted"/>
<evidence type="ECO:0000313" key="1">
    <source>
        <dbReference type="EMBL" id="KAJ5121365.1"/>
    </source>
</evidence>
<organism evidence="1 2">
    <name type="scientific">Penicillium bovifimosum</name>
    <dbReference type="NCBI Taxonomy" id="126998"/>
    <lineage>
        <taxon>Eukaryota</taxon>
        <taxon>Fungi</taxon>
        <taxon>Dikarya</taxon>
        <taxon>Ascomycota</taxon>
        <taxon>Pezizomycotina</taxon>
        <taxon>Eurotiomycetes</taxon>
        <taxon>Eurotiomycetidae</taxon>
        <taxon>Eurotiales</taxon>
        <taxon>Aspergillaceae</taxon>
        <taxon>Penicillium</taxon>
    </lineage>
</organism>
<accession>A0A9W9GJ29</accession>
<keyword evidence="2" id="KW-1185">Reference proteome</keyword>
<evidence type="ECO:0000313" key="2">
    <source>
        <dbReference type="Proteomes" id="UP001149079"/>
    </source>
</evidence>